<proteinExistence type="predicted"/>
<protein>
    <submittedName>
        <fullName evidence="2">Uncharacterized protein</fullName>
    </submittedName>
</protein>
<comment type="caution">
    <text evidence="2">The sequence shown here is derived from an EMBL/GenBank/DDBJ whole genome shotgun (WGS) entry which is preliminary data.</text>
</comment>
<dbReference type="InParanoid" id="A0A151GKR6"/>
<keyword evidence="3" id="KW-1185">Reference proteome</keyword>
<evidence type="ECO:0000313" key="2">
    <source>
        <dbReference type="EMBL" id="KYK57713.1"/>
    </source>
</evidence>
<feature type="region of interest" description="Disordered" evidence="1">
    <location>
        <begin position="64"/>
        <end position="85"/>
    </location>
</feature>
<organism evidence="2 3">
    <name type="scientific">Drechmeria coniospora</name>
    <name type="common">Nematophagous fungus</name>
    <name type="synonym">Meria coniospora</name>
    <dbReference type="NCBI Taxonomy" id="98403"/>
    <lineage>
        <taxon>Eukaryota</taxon>
        <taxon>Fungi</taxon>
        <taxon>Dikarya</taxon>
        <taxon>Ascomycota</taxon>
        <taxon>Pezizomycotina</taxon>
        <taxon>Sordariomycetes</taxon>
        <taxon>Hypocreomycetidae</taxon>
        <taxon>Hypocreales</taxon>
        <taxon>Ophiocordycipitaceae</taxon>
        <taxon>Drechmeria</taxon>
    </lineage>
</organism>
<dbReference type="RefSeq" id="XP_040657065.1">
    <property type="nucleotide sequence ID" value="XM_040802032.1"/>
</dbReference>
<dbReference type="EMBL" id="LAYC01000002">
    <property type="protein sequence ID" value="KYK57713.1"/>
    <property type="molecule type" value="Genomic_DNA"/>
</dbReference>
<dbReference type="Proteomes" id="UP000076580">
    <property type="component" value="Chromosome 02"/>
</dbReference>
<evidence type="ECO:0000313" key="3">
    <source>
        <dbReference type="Proteomes" id="UP000076580"/>
    </source>
</evidence>
<reference evidence="2 3" key="1">
    <citation type="journal article" date="2016" name="Sci. Rep.">
        <title>Insights into Adaptations to a Near-Obligate Nematode Endoparasitic Lifestyle from the Finished Genome of Drechmeria coniospora.</title>
        <authorList>
            <person name="Zhang L."/>
            <person name="Zhou Z."/>
            <person name="Guo Q."/>
            <person name="Fokkens L."/>
            <person name="Miskei M."/>
            <person name="Pocsi I."/>
            <person name="Zhang W."/>
            <person name="Chen M."/>
            <person name="Wang L."/>
            <person name="Sun Y."/>
            <person name="Donzelli B.G."/>
            <person name="Gibson D.M."/>
            <person name="Nelson D.R."/>
            <person name="Luo J.G."/>
            <person name="Rep M."/>
            <person name="Liu H."/>
            <person name="Yang S."/>
            <person name="Wang J."/>
            <person name="Krasnoff S.B."/>
            <person name="Xu Y."/>
            <person name="Molnar I."/>
            <person name="Lin M."/>
        </authorList>
    </citation>
    <scope>NUCLEOTIDE SEQUENCE [LARGE SCALE GENOMIC DNA]</scope>
    <source>
        <strain evidence="2 3">ARSEF 6962</strain>
    </source>
</reference>
<dbReference type="GeneID" id="63717369"/>
<dbReference type="AlphaFoldDB" id="A0A151GKR6"/>
<gene>
    <name evidence="2" type="ORF">DCS_04726</name>
</gene>
<name>A0A151GKR6_DRECN</name>
<evidence type="ECO:0000256" key="1">
    <source>
        <dbReference type="SAM" id="MobiDB-lite"/>
    </source>
</evidence>
<sequence>MPKLHTILPPVPTPACPIPAVIADELATFEMAAIPSLASQAETHPLWFQARNVDVMDKNGIIIGKASDGRDANGEEQDGQGSTPEAKFRNLAGAILFFEGAWSRQ</sequence>
<accession>A0A151GKR6</accession>